<dbReference type="GO" id="GO:0016020">
    <property type="term" value="C:membrane"/>
    <property type="evidence" value="ECO:0007669"/>
    <property type="project" value="UniProtKB-SubCell"/>
</dbReference>
<accession>A0A327JZR0</accession>
<gene>
    <name evidence="7" type="ORF">CH338_26465</name>
</gene>
<feature type="transmembrane region" description="Helical" evidence="5">
    <location>
        <begin position="144"/>
        <end position="164"/>
    </location>
</feature>
<organism evidence="7 8">
    <name type="scientific">Rhodoplanes elegans</name>
    <dbReference type="NCBI Taxonomy" id="29408"/>
    <lineage>
        <taxon>Bacteria</taxon>
        <taxon>Pseudomonadati</taxon>
        <taxon>Pseudomonadota</taxon>
        <taxon>Alphaproteobacteria</taxon>
        <taxon>Hyphomicrobiales</taxon>
        <taxon>Nitrobacteraceae</taxon>
        <taxon>Rhodoplanes</taxon>
    </lineage>
</organism>
<keyword evidence="4 5" id="KW-0472">Membrane</keyword>
<dbReference type="RefSeq" id="WP_111360020.1">
    <property type="nucleotide sequence ID" value="NZ_NHSK01000092.1"/>
</dbReference>
<dbReference type="EMBL" id="NPEU01000535">
    <property type="protein sequence ID" value="RAI31086.1"/>
    <property type="molecule type" value="Genomic_DNA"/>
</dbReference>
<dbReference type="InterPro" id="IPR050638">
    <property type="entry name" value="AA-Vitamin_Transporters"/>
</dbReference>
<sequence length="291" mass="30388">MYAPRLTLPHTLLALLVAGIWGVAFVFTKLGLDSFSPLVLTTLRFATSALPLLVVPRPRIALSATVAIGLTLFVGQFMFLFLGITHGVPPGLAAVILQTQSMFTVALAAAIYHQYPTGRQTVSLVVAAAGLACIGGTVGQEFDVWALLLMLGSPLSFAVGNLLLRKAGQNDMVALMSWLSLVPPLPCLALALALEGPAAIGQSLVAAPWIAWVAVLYLAFAGTTIAFAAWGALLRRYGVATVAPFALLVPFIGAIASSLVFGETFGPLRLAGMALVLVGLAILMVPTRKRA</sequence>
<evidence type="ECO:0000256" key="2">
    <source>
        <dbReference type="ARBA" id="ARBA00022692"/>
    </source>
</evidence>
<evidence type="ECO:0000256" key="5">
    <source>
        <dbReference type="SAM" id="Phobius"/>
    </source>
</evidence>
<dbReference type="InterPro" id="IPR000620">
    <property type="entry name" value="EamA_dom"/>
</dbReference>
<feature type="domain" description="EamA" evidence="6">
    <location>
        <begin position="12"/>
        <end position="134"/>
    </location>
</feature>
<keyword evidence="3 5" id="KW-1133">Transmembrane helix</keyword>
<dbReference type="PANTHER" id="PTHR32322:SF9">
    <property type="entry name" value="AMINO-ACID METABOLITE EFFLUX PUMP-RELATED"/>
    <property type="match status" value="1"/>
</dbReference>
<dbReference type="AlphaFoldDB" id="A0A327JZR0"/>
<dbReference type="OrthoDB" id="7158585at2"/>
<dbReference type="Proteomes" id="UP000248863">
    <property type="component" value="Unassembled WGS sequence"/>
</dbReference>
<feature type="transmembrane region" description="Helical" evidence="5">
    <location>
        <begin position="121"/>
        <end position="138"/>
    </location>
</feature>
<dbReference type="InterPro" id="IPR037185">
    <property type="entry name" value="EmrE-like"/>
</dbReference>
<reference evidence="7 8" key="1">
    <citation type="submission" date="2017-07" db="EMBL/GenBank/DDBJ databases">
        <title>Draft Genome Sequences of Select Purple Nonsulfur Bacteria.</title>
        <authorList>
            <person name="Lasarre B."/>
            <person name="Mckinlay J.B."/>
        </authorList>
    </citation>
    <scope>NUCLEOTIDE SEQUENCE [LARGE SCALE GENOMIC DNA]</scope>
    <source>
        <strain evidence="7 8">DSM 11907</strain>
    </source>
</reference>
<feature type="transmembrane region" description="Helical" evidence="5">
    <location>
        <begin position="173"/>
        <end position="194"/>
    </location>
</feature>
<dbReference type="PANTHER" id="PTHR32322">
    <property type="entry name" value="INNER MEMBRANE TRANSPORTER"/>
    <property type="match status" value="1"/>
</dbReference>
<evidence type="ECO:0000256" key="3">
    <source>
        <dbReference type="ARBA" id="ARBA00022989"/>
    </source>
</evidence>
<evidence type="ECO:0000313" key="8">
    <source>
        <dbReference type="Proteomes" id="UP000248863"/>
    </source>
</evidence>
<protein>
    <recommendedName>
        <fullName evidence="6">EamA domain-containing protein</fullName>
    </recommendedName>
</protein>
<evidence type="ECO:0000313" key="7">
    <source>
        <dbReference type="EMBL" id="RAI31086.1"/>
    </source>
</evidence>
<proteinExistence type="predicted"/>
<dbReference type="Pfam" id="PF00892">
    <property type="entry name" value="EamA"/>
    <property type="match status" value="2"/>
</dbReference>
<feature type="transmembrane region" description="Helical" evidence="5">
    <location>
        <begin position="206"/>
        <end position="230"/>
    </location>
</feature>
<dbReference type="SUPFAM" id="SSF103481">
    <property type="entry name" value="Multidrug resistance efflux transporter EmrE"/>
    <property type="match status" value="2"/>
</dbReference>
<evidence type="ECO:0000259" key="6">
    <source>
        <dbReference type="Pfam" id="PF00892"/>
    </source>
</evidence>
<feature type="transmembrane region" description="Helical" evidence="5">
    <location>
        <begin position="62"/>
        <end position="85"/>
    </location>
</feature>
<keyword evidence="8" id="KW-1185">Reference proteome</keyword>
<feature type="transmembrane region" description="Helical" evidence="5">
    <location>
        <begin position="237"/>
        <end position="261"/>
    </location>
</feature>
<comment type="caution">
    <text evidence="7">The sequence shown here is derived from an EMBL/GenBank/DDBJ whole genome shotgun (WGS) entry which is preliminary data.</text>
</comment>
<name>A0A327JZR0_9BRAD</name>
<comment type="subcellular location">
    <subcellularLocation>
        <location evidence="1">Membrane</location>
        <topology evidence="1">Multi-pass membrane protein</topology>
    </subcellularLocation>
</comment>
<feature type="transmembrane region" description="Helical" evidence="5">
    <location>
        <begin position="38"/>
        <end position="55"/>
    </location>
</feature>
<keyword evidence="2 5" id="KW-0812">Transmembrane</keyword>
<evidence type="ECO:0000256" key="4">
    <source>
        <dbReference type="ARBA" id="ARBA00023136"/>
    </source>
</evidence>
<feature type="transmembrane region" description="Helical" evidence="5">
    <location>
        <begin position="91"/>
        <end position="112"/>
    </location>
</feature>
<feature type="transmembrane region" description="Helical" evidence="5">
    <location>
        <begin position="12"/>
        <end position="32"/>
    </location>
</feature>
<evidence type="ECO:0000256" key="1">
    <source>
        <dbReference type="ARBA" id="ARBA00004141"/>
    </source>
</evidence>
<feature type="transmembrane region" description="Helical" evidence="5">
    <location>
        <begin position="267"/>
        <end position="285"/>
    </location>
</feature>
<feature type="domain" description="EamA" evidence="6">
    <location>
        <begin position="145"/>
        <end position="284"/>
    </location>
</feature>